<dbReference type="Proteomes" id="UP000001489">
    <property type="component" value="Chromosome"/>
</dbReference>
<evidence type="ECO:0000313" key="1">
    <source>
        <dbReference type="EMBL" id="ACS51123.1"/>
    </source>
</evidence>
<accession>C6AD62</accession>
<dbReference type="eggNOG" id="COG4643">
    <property type="taxonomic scope" value="Bacteria"/>
</dbReference>
<dbReference type="AlphaFoldDB" id="C6AD62"/>
<evidence type="ECO:0000313" key="2">
    <source>
        <dbReference type="Proteomes" id="UP000001489"/>
    </source>
</evidence>
<gene>
    <name evidence="1" type="ordered locus">Bgr_08360</name>
</gene>
<proteinExistence type="predicted"/>
<dbReference type="STRING" id="634504.Bgr_08360"/>
<reference evidence="1 2" key="1">
    <citation type="journal article" date="2009" name="PLoS Genet.">
        <title>Run-off replication of host-adaptability genes is associated with gene transfer agents in the genome of mouse-infecting Bartonella grahamii.</title>
        <authorList>
            <person name="Berglund E.C."/>
            <person name="Frank A.C."/>
            <person name="Calteau A."/>
            <person name="Vinnere Pettersson O."/>
            <person name="Granberg F."/>
            <person name="Eriksson A.-S."/>
            <person name="Naeslund K."/>
            <person name="Holmberg M."/>
            <person name="Lindroos H."/>
            <person name="Andersson S.G."/>
        </authorList>
    </citation>
    <scope>NUCLEOTIDE SEQUENCE [LARGE SCALE GENOMIC DNA]</scope>
    <source>
        <strain evidence="2">as4aup</strain>
    </source>
</reference>
<dbReference type="KEGG" id="bgr:Bgr_08360"/>
<protein>
    <submittedName>
        <fullName evidence="1">Hypothetical membrane spanning protein</fullName>
    </submittedName>
</protein>
<dbReference type="OrthoDB" id="5453446at2"/>
<dbReference type="Pfam" id="PF13148">
    <property type="entry name" value="DUF3987"/>
    <property type="match status" value="1"/>
</dbReference>
<dbReference type="EMBL" id="CP001562">
    <property type="protein sequence ID" value="ACS51123.1"/>
    <property type="molecule type" value="Genomic_DNA"/>
</dbReference>
<organism evidence="1 2">
    <name type="scientific">Bartonella grahamii (strain as4aup)</name>
    <dbReference type="NCBI Taxonomy" id="634504"/>
    <lineage>
        <taxon>Bacteria</taxon>
        <taxon>Pseudomonadati</taxon>
        <taxon>Pseudomonadota</taxon>
        <taxon>Alphaproteobacteria</taxon>
        <taxon>Hyphomicrobiales</taxon>
        <taxon>Bartonellaceae</taxon>
        <taxon>Bartonella</taxon>
    </lineage>
</organism>
<dbReference type="HOGENOM" id="CLU_1999426_0_0_5"/>
<name>C6AD62_BARGA</name>
<dbReference type="InterPro" id="IPR025048">
    <property type="entry name" value="DUF3987"/>
</dbReference>
<sequence length="124" mass="14279">MHFAHRLVSTRKNNDDTLGKRRFIVNDITVEKLGELLKAPRGLLMVRDELSGFLANLERKEYQTDRAFYLTAFNEDDQFTCERIERGTVFIPHVTLSMIGNIQPSRIIPIIQAIQRGINDDGFS</sequence>
<keyword evidence="2" id="KW-1185">Reference proteome</keyword>